<organism evidence="6 7">
    <name type="scientific">Brettanomyces naardenensis</name>
    <name type="common">Yeast</name>
    <dbReference type="NCBI Taxonomy" id="13370"/>
    <lineage>
        <taxon>Eukaryota</taxon>
        <taxon>Fungi</taxon>
        <taxon>Dikarya</taxon>
        <taxon>Ascomycota</taxon>
        <taxon>Saccharomycotina</taxon>
        <taxon>Pichiomycetes</taxon>
        <taxon>Pichiales</taxon>
        <taxon>Pichiaceae</taxon>
        <taxon>Brettanomyces</taxon>
    </lineage>
</organism>
<dbReference type="GO" id="GO:0005829">
    <property type="term" value="C:cytosol"/>
    <property type="evidence" value="ECO:0007669"/>
    <property type="project" value="TreeGrafter"/>
</dbReference>
<accession>A0A448YKW6</accession>
<dbReference type="PANTHER" id="PTHR11365:SF26">
    <property type="entry name" value="5-OXOPROLINASE"/>
    <property type="match status" value="1"/>
</dbReference>
<dbReference type="Pfam" id="PF05378">
    <property type="entry name" value="Hydant_A_N"/>
    <property type="match status" value="1"/>
</dbReference>
<feature type="domain" description="Hydantoinase A/oxoprolinase" evidence="2">
    <location>
        <begin position="235"/>
        <end position="524"/>
    </location>
</feature>
<proteinExistence type="inferred from homology"/>
<dbReference type="InParanoid" id="A0A448YKW6"/>
<dbReference type="STRING" id="13370.A0A448YKW6"/>
<reference evidence="6 7" key="1">
    <citation type="submission" date="2018-12" db="EMBL/GenBank/DDBJ databases">
        <authorList>
            <person name="Tiukova I."/>
            <person name="Dainat J."/>
        </authorList>
    </citation>
    <scope>NUCLEOTIDE SEQUENCE [LARGE SCALE GENOMIC DNA]</scope>
</reference>
<dbReference type="PANTHER" id="PTHR11365">
    <property type="entry name" value="5-OXOPROLINASE RELATED"/>
    <property type="match status" value="1"/>
</dbReference>
<feature type="domain" description="Acetophenone carboxylase-like C-terminal" evidence="5">
    <location>
        <begin position="540"/>
        <end position="704"/>
    </location>
</feature>
<dbReference type="EMBL" id="CAACVR010000012">
    <property type="protein sequence ID" value="VEU21585.1"/>
    <property type="molecule type" value="Genomic_DNA"/>
</dbReference>
<evidence type="ECO:0000259" key="5">
    <source>
        <dbReference type="Pfam" id="PF19278"/>
    </source>
</evidence>
<feature type="domain" description="Hydantoinase B/oxoprolinase" evidence="3">
    <location>
        <begin position="728"/>
        <end position="1258"/>
    </location>
</feature>
<dbReference type="InterPro" id="IPR003692">
    <property type="entry name" value="Hydantoinase_B"/>
</dbReference>
<evidence type="ECO:0000259" key="2">
    <source>
        <dbReference type="Pfam" id="PF01968"/>
    </source>
</evidence>
<evidence type="ECO:0000256" key="1">
    <source>
        <dbReference type="ARBA" id="ARBA00010403"/>
    </source>
</evidence>
<dbReference type="OrthoDB" id="3643at2759"/>
<evidence type="ECO:0000259" key="3">
    <source>
        <dbReference type="Pfam" id="PF02538"/>
    </source>
</evidence>
<feature type="domain" description="Hydantoinase/oxoprolinase N-terminal" evidence="4">
    <location>
        <begin position="5"/>
        <end position="216"/>
    </location>
</feature>
<dbReference type="AlphaFoldDB" id="A0A448YKW6"/>
<dbReference type="InterPro" id="IPR002821">
    <property type="entry name" value="Hydantoinase_A"/>
</dbReference>
<evidence type="ECO:0000259" key="4">
    <source>
        <dbReference type="Pfam" id="PF05378"/>
    </source>
</evidence>
<dbReference type="Pfam" id="PF19278">
    <property type="entry name" value="Hydant_A_C"/>
    <property type="match status" value="1"/>
</dbReference>
<gene>
    <name evidence="6" type="ORF">BRENAR_LOCUS2318</name>
</gene>
<comment type="similarity">
    <text evidence="1">Belongs to the oxoprolinase family.</text>
</comment>
<dbReference type="Proteomes" id="UP000290900">
    <property type="component" value="Unassembled WGS sequence"/>
</dbReference>
<evidence type="ECO:0000313" key="7">
    <source>
        <dbReference type="Proteomes" id="UP000290900"/>
    </source>
</evidence>
<dbReference type="GO" id="GO:0017168">
    <property type="term" value="F:5-oxoprolinase (ATP-hydrolyzing) activity"/>
    <property type="evidence" value="ECO:0007669"/>
    <property type="project" value="TreeGrafter"/>
</dbReference>
<protein>
    <submittedName>
        <fullName evidence="6">DEKNAAC102522</fullName>
    </submittedName>
</protein>
<dbReference type="InterPro" id="IPR049517">
    <property type="entry name" value="ACX-like_C"/>
</dbReference>
<name>A0A448YKW6_BRENA</name>
<keyword evidence="7" id="KW-1185">Reference proteome</keyword>
<sequence length="1260" mass="136793">MSLQISIDRGGTFCDIWAKIPNEGEIIFKILSEDPRNYADAPAEGIRLVLEKFTGKSIPRGEKLDGSLIEWVRMGTTVATNALLERKGEPFVYFTTKGFEDVLEIGTQARPELFNLKVAANETLFDKVVGVDERITVETSSDDPNPVTIDPEDPQIRETPSGTFVRVLKPLDVAQTTKDLQNAYDSGYRAIAVCLAHAYLWDVHEKTVAEIARKIGFKFISISSEVSRTINYLHRGNSTCIDAYLTPHVQRYVSQFLNSFSTVPTVQIMQSNGGLADARAFKGINAILSGPAGGVVGVRETCYENTPVVGFDMGGTSTDVSRYDGNEFDISFDNKIAGLDISAPQLRIHTVAAGGGSILRWQKGLFHVGPESAGSDPGAACYRKGGPLTVTDANLFLGRLVVSEFPHIFGKSGKEPLDVEIVRKKFEELAEQVGKDTGNSSITSEDVALGFLNVANVKMANSIREITESRGYAAKDHLLVSFGGAGSQNCTAVARNLGIGRVLIHKYSSVLSSYGIAKAQVARELKAPFVTEFTDTDKVKSEAEHIINELRSRISDELSSGGKQINFTVSLGMKYNGSNTIFEVSLDSPDLLSSFLAIHRREFGFVLAESTPIFTQSVSVKGVRVQGSKEEINITEELKEPRNSISSTLSTQRVYFSSGYLDTPVYRLPQLHRNDYITGPALIVDPTQTILVEPGTTATIIKSHVVLDIGGEQSIGLHSLPESLSQADPILLTVFGHRFMGIAETMGRTLQRTSVSTSIKERLDFSCAIFGPDGSLVANAPHIPIHLGSMQYAIQYQHQKWKGRLKKGDVLVSNHPEAGGTHLPDITVITPVFNDGEIVFYVASRGHHADIGGAGITAMSPNSRQLWQEGVSIKSFKLVSEGKFDEEGIVKLFMDAGKYPGCSATRKINDNLNDLRAQVSANQKGIGLVEGLFKEYGKKYVQFYMAAIRHNAEVAVRDFFREQYKIHGGKPLHAIDWFDDGIPVECKITFDGDKGEAMFDFTGTGPEEYGPMNTPPSITYSCVIYVVRCLIDLDIPLNQGCLAPCHITIPSGTILNPSGDVAICGSTISGQRITDVILKCFGVAAASQGDANSFGWGRGGKDPYTGKVTPGFAAGEALGGGVGAMEGYNGASACNVHCTNTKTTDIEVVETRTPVVISQWCIRRGSGGKGKWKGGDGATREIEARVPLRVSILSERRIYEPYGIEGGLPGESGSNYWYRKQKDGNYIKTHLNAKEIIYVKVGDRVRVNTPAGGGFGVPEE</sequence>
<dbReference type="Pfam" id="PF01968">
    <property type="entry name" value="Hydantoinase_A"/>
    <property type="match status" value="1"/>
</dbReference>
<dbReference type="InterPro" id="IPR045079">
    <property type="entry name" value="Oxoprolinase-like"/>
</dbReference>
<dbReference type="GO" id="GO:0006749">
    <property type="term" value="P:glutathione metabolic process"/>
    <property type="evidence" value="ECO:0007669"/>
    <property type="project" value="TreeGrafter"/>
</dbReference>
<evidence type="ECO:0000313" key="6">
    <source>
        <dbReference type="EMBL" id="VEU21585.1"/>
    </source>
</evidence>
<dbReference type="InterPro" id="IPR008040">
    <property type="entry name" value="Hydant_A_N"/>
</dbReference>
<dbReference type="Pfam" id="PF02538">
    <property type="entry name" value="Hydantoinase_B"/>
    <property type="match status" value="1"/>
</dbReference>